<evidence type="ECO:0000313" key="2">
    <source>
        <dbReference type="Proteomes" id="UP000242519"/>
    </source>
</evidence>
<name>A0A218YWQ2_9HELO</name>
<dbReference type="AlphaFoldDB" id="A0A218YWQ2"/>
<dbReference type="EMBL" id="MZNU01000336">
    <property type="protein sequence ID" value="OWP00088.1"/>
    <property type="molecule type" value="Genomic_DNA"/>
</dbReference>
<organism evidence="1 2">
    <name type="scientific">Diplocarpon coronariae</name>
    <dbReference type="NCBI Taxonomy" id="2795749"/>
    <lineage>
        <taxon>Eukaryota</taxon>
        <taxon>Fungi</taxon>
        <taxon>Dikarya</taxon>
        <taxon>Ascomycota</taxon>
        <taxon>Pezizomycotina</taxon>
        <taxon>Leotiomycetes</taxon>
        <taxon>Helotiales</taxon>
        <taxon>Drepanopezizaceae</taxon>
        <taxon>Diplocarpon</taxon>
    </lineage>
</organism>
<dbReference type="OrthoDB" id="62952at2759"/>
<gene>
    <name evidence="1" type="ORF">B2J93_8659</name>
</gene>
<comment type="caution">
    <text evidence="1">The sequence shown here is derived from an EMBL/GenBank/DDBJ whole genome shotgun (WGS) entry which is preliminary data.</text>
</comment>
<reference evidence="1 2" key="1">
    <citation type="submission" date="2017-04" db="EMBL/GenBank/DDBJ databases">
        <title>Draft genome sequence of Marssonina coronaria NL1: causal agent of apple blotch.</title>
        <authorList>
            <person name="Cheng Q."/>
        </authorList>
    </citation>
    <scope>NUCLEOTIDE SEQUENCE [LARGE SCALE GENOMIC DNA]</scope>
    <source>
        <strain evidence="1 2">NL1</strain>
    </source>
</reference>
<evidence type="ECO:0000313" key="1">
    <source>
        <dbReference type="EMBL" id="OWP00088.1"/>
    </source>
</evidence>
<sequence>MRLTRLRTGKLPARVVREDVVSDFEDNEPLPSLSASMSPVSADQVETLPILESILPKEPKNIFQVVRVNKKLEDGLCLVRALGHGRYELVNLKNVNHDEISSEETGVMIKADEQRLNAFKLDKKEWDAAAFKCHMAVGSANKAIFRFRSLPLELRYRVYDFAIVGVKALYRVSGATQKTLALALRGTCKQFYGETESFFYKNSFRVDAENIRDMQIPPKIQDNLKEVTFQWWGWTRKDRSALNLLRSFRNVKILNLIVTEWIFLSGTHLAEPASGDLLAKFRQSRGFMDICDLRGFETVRVSNEGVRKAQDAHITPAELKAFEDHLNEQLTKARWKSVAVKKARALKISRAAAAEAKAKKSKRANWDEDSEYDE</sequence>
<protein>
    <submittedName>
        <fullName evidence="1">Uncharacterized protein</fullName>
    </submittedName>
</protein>
<dbReference type="Proteomes" id="UP000242519">
    <property type="component" value="Unassembled WGS sequence"/>
</dbReference>
<keyword evidence="2" id="KW-1185">Reference proteome</keyword>
<dbReference type="InParanoid" id="A0A218YWQ2"/>
<accession>A0A218YWQ2</accession>
<proteinExistence type="predicted"/>